<evidence type="ECO:0000259" key="2">
    <source>
        <dbReference type="Pfam" id="PF03787"/>
    </source>
</evidence>
<dbReference type="GeneID" id="93865413"/>
<dbReference type="OMA" id="FGALNWQ"/>
<dbReference type="CDD" id="cd09726">
    <property type="entry name" value="RAMP_I_III"/>
    <property type="match status" value="1"/>
</dbReference>
<dbReference type="EMBL" id="CP016893">
    <property type="protein sequence ID" value="AST57302.1"/>
    <property type="molecule type" value="Genomic_DNA"/>
</dbReference>
<dbReference type="GO" id="GO:0051607">
    <property type="term" value="P:defense response to virus"/>
    <property type="evidence" value="ECO:0007669"/>
    <property type="project" value="UniProtKB-KW"/>
</dbReference>
<evidence type="ECO:0000256" key="1">
    <source>
        <dbReference type="ARBA" id="ARBA00023118"/>
    </source>
</evidence>
<dbReference type="PANTHER" id="PTHR35579">
    <property type="entry name" value="CRISPR SYSTEM CMS ENDORIBONUCLEASE CSM3"/>
    <property type="match status" value="1"/>
</dbReference>
<feature type="domain" description="CRISPR type III-associated protein" evidence="2">
    <location>
        <begin position="30"/>
        <end position="228"/>
    </location>
</feature>
<organism evidence="3 4">
    <name type="scientific">Thermoanaerobacterium thermosaccharolyticum</name>
    <name type="common">Clostridium thermosaccharolyticum</name>
    <dbReference type="NCBI Taxonomy" id="1517"/>
    <lineage>
        <taxon>Bacteria</taxon>
        <taxon>Bacillati</taxon>
        <taxon>Bacillota</taxon>
        <taxon>Clostridia</taxon>
        <taxon>Thermoanaerobacterales</taxon>
        <taxon>Thermoanaerobacteraceae</taxon>
        <taxon>Thermoanaerobacterium</taxon>
    </lineage>
</organism>
<evidence type="ECO:0000313" key="4">
    <source>
        <dbReference type="Proteomes" id="UP000214975"/>
    </source>
</evidence>
<accession>A0A223HXY1</accession>
<gene>
    <name evidence="3" type="ORF">Thert_01214</name>
</gene>
<dbReference type="PANTHER" id="PTHR35579:SF3">
    <property type="entry name" value="CRISPR SYSTEM CMS ENDORIBONUCLEASE CSM3"/>
    <property type="match status" value="1"/>
</dbReference>
<dbReference type="Pfam" id="PF03787">
    <property type="entry name" value="RAMPs"/>
    <property type="match status" value="1"/>
</dbReference>
<proteinExistence type="predicted"/>
<name>A0A223HXY1_THETR</name>
<evidence type="ECO:0000313" key="3">
    <source>
        <dbReference type="EMBL" id="AST57302.1"/>
    </source>
</evidence>
<dbReference type="AlphaFoldDB" id="A0A223HXY1"/>
<dbReference type="Proteomes" id="UP000214975">
    <property type="component" value="Chromosome"/>
</dbReference>
<keyword evidence="1" id="KW-0051">Antiviral defense</keyword>
<protein>
    <submittedName>
        <fullName evidence="3">RAMP superfamily protein</fullName>
    </submittedName>
</protein>
<dbReference type="RefSeq" id="WP_013299033.1">
    <property type="nucleotide sequence ID" value="NZ_CP016893.1"/>
</dbReference>
<dbReference type="InterPro" id="IPR005537">
    <property type="entry name" value="RAMP_III_fam"/>
</dbReference>
<reference evidence="3 4" key="1">
    <citation type="submission" date="2016-08" db="EMBL/GenBank/DDBJ databases">
        <title>A novel genetic cassette of butanologenic Thermoanaerobacterium thermosaccharolyticum that directly convert cellulose to butanol.</title>
        <authorList>
            <person name="Li T."/>
            <person name="He J."/>
        </authorList>
    </citation>
    <scope>NUCLEOTIDE SEQUENCE [LARGE SCALE GENOMIC DNA]</scope>
    <source>
        <strain evidence="3 4">TG57</strain>
    </source>
</reference>
<sequence>MKPYNFVPILGAKTYIKSPDVKSGKLRISIEVVTPVHIFSGYYNENGNMVYKEFAKYNGKYIIPGSSLKGCVRTIAESVSRSCISTNQNLYKIGKNVRDRNDCIICDMFGSLGKKSRLRFADLELVKNNGVDIINIPTFYGPRPENKNYYAADGKFKGIKFYSHGDENIIEKGTMPCEFVMPGSIFEGNVFYEDLDDNQLDLLCFSLGLGGDIYLKLGYGKPAYYGSVKMKSIDDKIDASKRASRYGMKDNDVAKNVKRLKELLSWDKRHTKSVWRTVNNQRGY</sequence>
<dbReference type="InterPro" id="IPR052216">
    <property type="entry name" value="CRISPR_Csm3_endoribonuclease"/>
</dbReference>